<dbReference type="Gene3D" id="3.30.470.30">
    <property type="entry name" value="DNA ligase/mRNA capping enzyme"/>
    <property type="match status" value="1"/>
</dbReference>
<evidence type="ECO:0000256" key="4">
    <source>
        <dbReference type="ARBA" id="ARBA00022763"/>
    </source>
</evidence>
<dbReference type="InterPro" id="IPR012340">
    <property type="entry name" value="NA-bd_OB-fold"/>
</dbReference>
<keyword evidence="5" id="KW-0234">DNA repair</keyword>
<keyword evidence="4" id="KW-0227">DNA damage</keyword>
<keyword evidence="7" id="KW-0732">Signal</keyword>
<comment type="cofactor">
    <cofactor evidence="1">
        <name>a divalent metal cation</name>
        <dbReference type="ChEBI" id="CHEBI:60240"/>
    </cofactor>
</comment>
<dbReference type="Pfam" id="PF01068">
    <property type="entry name" value="DNA_ligase_A_M"/>
    <property type="match status" value="1"/>
</dbReference>
<dbReference type="Gene3D" id="2.40.50.140">
    <property type="entry name" value="Nucleic acid-binding proteins"/>
    <property type="match status" value="1"/>
</dbReference>
<keyword evidence="2 9" id="KW-0436">Ligase</keyword>
<protein>
    <submittedName>
        <fullName evidence="9">DNA ligase</fullName>
    </submittedName>
</protein>
<evidence type="ECO:0000259" key="8">
    <source>
        <dbReference type="PROSITE" id="PS50160"/>
    </source>
</evidence>
<dbReference type="InterPro" id="IPR029319">
    <property type="entry name" value="DNA_ligase_OB"/>
</dbReference>
<comment type="catalytic activity">
    <reaction evidence="6">
        <text>ATP + (deoxyribonucleotide)n-3'-hydroxyl + 5'-phospho-(deoxyribonucleotide)m = (deoxyribonucleotide)n+m + AMP + diphosphate.</text>
        <dbReference type="EC" id="6.5.1.1"/>
    </reaction>
</comment>
<dbReference type="CDD" id="cd08041">
    <property type="entry name" value="OBF_kDNA_ligase_like"/>
    <property type="match status" value="1"/>
</dbReference>
<evidence type="ECO:0000256" key="5">
    <source>
        <dbReference type="ARBA" id="ARBA00023204"/>
    </source>
</evidence>
<sequence>MRLTILASCLLATFATYAEGLYPPPEADIVLAENYQSGINIDEYWYSEKLDGIRAYWTGEQLQTRSGKKIHAPAWFVQALPNYPLDGELWAGRGHFHLVQQTVLDTTPIDQAWQQIRFMIFDSPHTAGDYRKRYHHITDLVRTMDVQHIQYVEHMPIQSEQALFAHLDEIDQQQGEGIMLRKISSRYQAGRSSDLLKLKRYQDDEAVVIGYKPGSGRLMGKMGAILVRLGDGTEFYIGSGFTDVQRETPPAIGSTITFRYNGLTHNGIPKFARYLRQRVTQ</sequence>
<dbReference type="PANTHER" id="PTHR47810:SF1">
    <property type="entry name" value="DNA LIGASE B"/>
    <property type="match status" value="1"/>
</dbReference>
<feature type="signal peptide" evidence="7">
    <location>
        <begin position="1"/>
        <end position="18"/>
    </location>
</feature>
<dbReference type="CDD" id="cd07896">
    <property type="entry name" value="Adenylation_kDNA_ligase_like"/>
    <property type="match status" value="1"/>
</dbReference>
<dbReference type="RefSeq" id="WP_039426490.1">
    <property type="nucleotide sequence ID" value="NZ_CP061845.1"/>
</dbReference>
<evidence type="ECO:0000256" key="6">
    <source>
        <dbReference type="ARBA" id="ARBA00034003"/>
    </source>
</evidence>
<evidence type="ECO:0000313" key="9">
    <source>
        <dbReference type="EMBL" id="KGK11269.1"/>
    </source>
</evidence>
<evidence type="ECO:0000256" key="1">
    <source>
        <dbReference type="ARBA" id="ARBA00001968"/>
    </source>
</evidence>
<dbReference type="SUPFAM" id="SSF50249">
    <property type="entry name" value="Nucleic acid-binding proteins"/>
    <property type="match status" value="1"/>
</dbReference>
<evidence type="ECO:0000256" key="3">
    <source>
        <dbReference type="ARBA" id="ARBA00022705"/>
    </source>
</evidence>
<feature type="domain" description="ATP-dependent DNA ligase family profile" evidence="8">
    <location>
        <begin position="132"/>
        <end position="231"/>
    </location>
</feature>
<dbReference type="InterPro" id="IPR016059">
    <property type="entry name" value="DNA_ligase_ATP-dep_CS"/>
</dbReference>
<reference evidence="9 10" key="1">
    <citation type="submission" date="2014-04" db="EMBL/GenBank/DDBJ databases">
        <title>Genome sequencing of Vibrio navarrensis strains.</title>
        <authorList>
            <person name="Gladney L.M."/>
            <person name="Katz L.S."/>
            <person name="Marino-Ramirez L."/>
            <person name="Jordan I.K."/>
        </authorList>
    </citation>
    <scope>NUCLEOTIDE SEQUENCE [LARGE SCALE GENOMIC DNA]</scope>
    <source>
        <strain evidence="9 10">ATCC 51183</strain>
    </source>
</reference>
<dbReference type="GO" id="GO:0006310">
    <property type="term" value="P:DNA recombination"/>
    <property type="evidence" value="ECO:0007669"/>
    <property type="project" value="InterPro"/>
</dbReference>
<dbReference type="GO" id="GO:0005524">
    <property type="term" value="F:ATP binding"/>
    <property type="evidence" value="ECO:0007669"/>
    <property type="project" value="InterPro"/>
</dbReference>
<dbReference type="GO" id="GO:0006260">
    <property type="term" value="P:DNA replication"/>
    <property type="evidence" value="ECO:0007669"/>
    <property type="project" value="UniProtKB-KW"/>
</dbReference>
<dbReference type="EMBL" id="JMCG01000001">
    <property type="protein sequence ID" value="KGK11269.1"/>
    <property type="molecule type" value="Genomic_DNA"/>
</dbReference>
<keyword evidence="10" id="KW-1185">Reference proteome</keyword>
<accession>A0A099MEN6</accession>
<dbReference type="eggNOG" id="COG1793">
    <property type="taxonomic scope" value="Bacteria"/>
</dbReference>
<dbReference type="AlphaFoldDB" id="A0A099MEN6"/>
<dbReference type="SUPFAM" id="SSF56091">
    <property type="entry name" value="DNA ligase/mRNA capping enzyme, catalytic domain"/>
    <property type="match status" value="1"/>
</dbReference>
<dbReference type="STRING" id="29495.EA26_08065"/>
<evidence type="ECO:0000256" key="7">
    <source>
        <dbReference type="SAM" id="SignalP"/>
    </source>
</evidence>
<evidence type="ECO:0000313" key="10">
    <source>
        <dbReference type="Proteomes" id="UP000029994"/>
    </source>
</evidence>
<organism evidence="9 10">
    <name type="scientific">Vibrio navarrensis</name>
    <dbReference type="NCBI Taxonomy" id="29495"/>
    <lineage>
        <taxon>Bacteria</taxon>
        <taxon>Pseudomonadati</taxon>
        <taxon>Pseudomonadota</taxon>
        <taxon>Gammaproteobacteria</taxon>
        <taxon>Vibrionales</taxon>
        <taxon>Vibrionaceae</taxon>
        <taxon>Vibrio</taxon>
    </lineage>
</organism>
<dbReference type="NCBIfam" id="NF006592">
    <property type="entry name" value="PRK09125.1"/>
    <property type="match status" value="1"/>
</dbReference>
<dbReference type="InterPro" id="IPR012310">
    <property type="entry name" value="DNA_ligase_ATP-dep_cent"/>
</dbReference>
<proteinExistence type="predicted"/>
<dbReference type="PROSITE" id="PS50160">
    <property type="entry name" value="DNA_LIGASE_A3"/>
    <property type="match status" value="1"/>
</dbReference>
<dbReference type="Proteomes" id="UP000029994">
    <property type="component" value="Unassembled WGS sequence"/>
</dbReference>
<keyword evidence="3" id="KW-0235">DNA replication</keyword>
<feature type="chain" id="PRO_5001958521" evidence="7">
    <location>
        <begin position="19"/>
        <end position="281"/>
    </location>
</feature>
<evidence type="ECO:0000256" key="2">
    <source>
        <dbReference type="ARBA" id="ARBA00022598"/>
    </source>
</evidence>
<dbReference type="InterPro" id="IPR050326">
    <property type="entry name" value="NAD_dep_DNA_ligaseB"/>
</dbReference>
<gene>
    <name evidence="9" type="ORF">EA26_08065</name>
</gene>
<comment type="caution">
    <text evidence="9">The sequence shown here is derived from an EMBL/GenBank/DDBJ whole genome shotgun (WGS) entry which is preliminary data.</text>
</comment>
<dbReference type="GeneID" id="43683151"/>
<dbReference type="PROSITE" id="PS00333">
    <property type="entry name" value="DNA_LIGASE_A2"/>
    <property type="match status" value="1"/>
</dbReference>
<dbReference type="PANTHER" id="PTHR47810">
    <property type="entry name" value="DNA LIGASE"/>
    <property type="match status" value="1"/>
</dbReference>
<dbReference type="Gene3D" id="3.30.1490.70">
    <property type="match status" value="1"/>
</dbReference>
<dbReference type="GO" id="GO:0006281">
    <property type="term" value="P:DNA repair"/>
    <property type="evidence" value="ECO:0007669"/>
    <property type="project" value="UniProtKB-KW"/>
</dbReference>
<dbReference type="Pfam" id="PF14743">
    <property type="entry name" value="DNA_ligase_OB_2"/>
    <property type="match status" value="1"/>
</dbReference>
<dbReference type="GO" id="GO:0003910">
    <property type="term" value="F:DNA ligase (ATP) activity"/>
    <property type="evidence" value="ECO:0007669"/>
    <property type="project" value="UniProtKB-EC"/>
</dbReference>
<name>A0A099MEN6_9VIBR</name>